<evidence type="ECO:0000313" key="5">
    <source>
        <dbReference type="Proteomes" id="UP001231370"/>
    </source>
</evidence>
<dbReference type="NCBIfam" id="TIGR00377">
    <property type="entry name" value="ant_ant_sig"/>
    <property type="match status" value="1"/>
</dbReference>
<gene>
    <name evidence="4" type="ORF">PJF56_15095</name>
</gene>
<dbReference type="InterPro" id="IPR003658">
    <property type="entry name" value="Anti-sigma_ant"/>
</dbReference>
<organism evidence="4 5">
    <name type="scientific">Roseofilum halophilum BLCC-M91</name>
    <dbReference type="NCBI Taxonomy" id="3022259"/>
    <lineage>
        <taxon>Bacteria</taxon>
        <taxon>Bacillati</taxon>
        <taxon>Cyanobacteriota</taxon>
        <taxon>Cyanophyceae</taxon>
        <taxon>Desertifilales</taxon>
        <taxon>Desertifilaceae</taxon>
        <taxon>Roseofilum</taxon>
        <taxon>Roseofilum halophilum</taxon>
    </lineage>
</organism>
<dbReference type="Pfam" id="PF01740">
    <property type="entry name" value="STAS"/>
    <property type="match status" value="1"/>
</dbReference>
<dbReference type="CDD" id="cd07043">
    <property type="entry name" value="STAS_anti-anti-sigma_factors"/>
    <property type="match status" value="1"/>
</dbReference>
<dbReference type="Gene3D" id="3.30.750.24">
    <property type="entry name" value="STAS domain"/>
    <property type="match status" value="1"/>
</dbReference>
<reference evidence="4 5" key="1">
    <citation type="submission" date="2023-01" db="EMBL/GenBank/DDBJ databases">
        <title>Novel diversity within Roseofilum (Cyanobacteria; Desertifilaceae) from marine benthic mats with descriptions of four novel species.</title>
        <authorList>
            <person name="Wang Y."/>
            <person name="Berthold D.E."/>
            <person name="Hu J."/>
            <person name="Lefler F.W."/>
            <person name="Laughinghouse H.D. IV."/>
        </authorList>
    </citation>
    <scope>NUCLEOTIDE SEQUENCE [LARGE SCALE GENOMIC DNA]</scope>
    <source>
        <strain evidence="4 5">BLCC-M91</strain>
    </source>
</reference>
<sequence length="110" mass="12141">MNQIVVKQIQPSGILDSTKASQFREEVNTLVQSGADLILIDLKEVTFIDSSGLGALVAALKTVRSAGGKLFICSINEQVRMLFELTSMDRVFDVYNSREEFEQNLAAAKE</sequence>
<dbReference type="PROSITE" id="PS50801">
    <property type="entry name" value="STAS"/>
    <property type="match status" value="1"/>
</dbReference>
<evidence type="ECO:0000313" key="4">
    <source>
        <dbReference type="EMBL" id="MDJ1180191.1"/>
    </source>
</evidence>
<dbReference type="InterPro" id="IPR036513">
    <property type="entry name" value="STAS_dom_sf"/>
</dbReference>
<comment type="similarity">
    <text evidence="1 2">Belongs to the anti-sigma-factor antagonist family.</text>
</comment>
<evidence type="ECO:0000259" key="3">
    <source>
        <dbReference type="PROSITE" id="PS50801"/>
    </source>
</evidence>
<dbReference type="PANTHER" id="PTHR33495">
    <property type="entry name" value="ANTI-SIGMA FACTOR ANTAGONIST TM_1081-RELATED-RELATED"/>
    <property type="match status" value="1"/>
</dbReference>
<dbReference type="InterPro" id="IPR002645">
    <property type="entry name" value="STAS_dom"/>
</dbReference>
<evidence type="ECO:0000256" key="1">
    <source>
        <dbReference type="ARBA" id="ARBA00009013"/>
    </source>
</evidence>
<dbReference type="SUPFAM" id="SSF52091">
    <property type="entry name" value="SpoIIaa-like"/>
    <property type="match status" value="1"/>
</dbReference>
<name>A0ABT7BLY9_9CYAN</name>
<accession>A0ABT7BLY9</accession>
<dbReference type="RefSeq" id="WP_283763492.1">
    <property type="nucleotide sequence ID" value="NZ_JAQPOK010000110.1"/>
</dbReference>
<comment type="caution">
    <text evidence="4">The sequence shown here is derived from an EMBL/GenBank/DDBJ whole genome shotgun (WGS) entry which is preliminary data.</text>
</comment>
<evidence type="ECO:0000256" key="2">
    <source>
        <dbReference type="RuleBase" id="RU003749"/>
    </source>
</evidence>
<keyword evidence="5" id="KW-1185">Reference proteome</keyword>
<protein>
    <recommendedName>
        <fullName evidence="2">Anti-sigma factor antagonist</fullName>
    </recommendedName>
</protein>
<dbReference type="EMBL" id="JAQPOK010000110">
    <property type="protein sequence ID" value="MDJ1180191.1"/>
    <property type="molecule type" value="Genomic_DNA"/>
</dbReference>
<dbReference type="Proteomes" id="UP001231370">
    <property type="component" value="Unassembled WGS sequence"/>
</dbReference>
<proteinExistence type="inferred from homology"/>
<feature type="domain" description="STAS" evidence="3">
    <location>
        <begin position="9"/>
        <end position="108"/>
    </location>
</feature>
<dbReference type="PANTHER" id="PTHR33495:SF2">
    <property type="entry name" value="ANTI-SIGMA FACTOR ANTAGONIST TM_1081-RELATED"/>
    <property type="match status" value="1"/>
</dbReference>